<evidence type="ECO:0000256" key="1">
    <source>
        <dbReference type="SAM" id="MobiDB-lite"/>
    </source>
</evidence>
<dbReference type="OrthoDB" id="7973909at2759"/>
<sequence length="392" mass="45278">RSAGAEASQFNYCRINNFYLRTLESTRITITCYRYFSAINAIDKRELPQGVAPINTSRRTFSQTVQVQMSKRMLSKVNAAILILTVIFYQAAAAPQDAPSPVDTVDAPASPEGRASDIDESDIEERALNFLNVNNWNEQAIDSRYNGADATALAYALNRIYTGTAASYKKMVKLQLYLFQKFDDAGDVNDKYYFNVAYYFLNIRKNKYYNSLTNEQKRKLNEYKSYLPPSLDFIFFQPNFCLMNRKYLQHMYAADRAIDGQRDYIFVFTNNNNNVNKRPWTTQVTDVSNDRQTKLKFTLKHNQSKRVAYLERNSYNGQSNMVAAWHSSFQQPNNADWTVELYQNQLIFKQNGRLICASDSMYNNNRRYVFGQGGHGNGNNAPECQWYAKECP</sequence>
<evidence type="ECO:0000313" key="2">
    <source>
        <dbReference type="EMBL" id="JAC49834.1"/>
    </source>
</evidence>
<accession>A0A034W530</accession>
<dbReference type="AlphaFoldDB" id="A0A034W530"/>
<name>A0A034W530_BACDO</name>
<reference evidence="2" key="1">
    <citation type="journal article" date="2014" name="BMC Genomics">
        <title>Characterizing the developmental transcriptome of the oriental fruit fly, Bactrocera dorsalis (Diptera: Tephritidae) through comparative genomic analysis with Drosophila melanogaster utilizing modENCODE datasets.</title>
        <authorList>
            <person name="Geib S.M."/>
            <person name="Calla B."/>
            <person name="Hall B."/>
            <person name="Hou S."/>
            <person name="Manoukis N.C."/>
        </authorList>
    </citation>
    <scope>NUCLEOTIDE SEQUENCE</scope>
    <source>
        <strain evidence="2">Punador</strain>
    </source>
</reference>
<feature type="region of interest" description="Disordered" evidence="1">
    <location>
        <begin position="97"/>
        <end position="117"/>
    </location>
</feature>
<organism evidence="2">
    <name type="scientific">Bactrocera dorsalis</name>
    <name type="common">Oriental fruit fly</name>
    <name type="synonym">Dacus dorsalis</name>
    <dbReference type="NCBI Taxonomy" id="27457"/>
    <lineage>
        <taxon>Eukaryota</taxon>
        <taxon>Metazoa</taxon>
        <taxon>Ecdysozoa</taxon>
        <taxon>Arthropoda</taxon>
        <taxon>Hexapoda</taxon>
        <taxon>Insecta</taxon>
        <taxon>Pterygota</taxon>
        <taxon>Neoptera</taxon>
        <taxon>Endopterygota</taxon>
        <taxon>Diptera</taxon>
        <taxon>Brachycera</taxon>
        <taxon>Muscomorpha</taxon>
        <taxon>Tephritoidea</taxon>
        <taxon>Tephritidae</taxon>
        <taxon>Bactrocera</taxon>
        <taxon>Bactrocera</taxon>
    </lineage>
</organism>
<protein>
    <submittedName>
        <fullName evidence="2">Uncharacterized protein</fullName>
    </submittedName>
</protein>
<dbReference type="EMBL" id="GAKP01009118">
    <property type="protein sequence ID" value="JAC49834.1"/>
    <property type="molecule type" value="Transcribed_RNA"/>
</dbReference>
<feature type="non-terminal residue" evidence="2">
    <location>
        <position position="1"/>
    </location>
</feature>
<proteinExistence type="predicted"/>